<dbReference type="InterPro" id="IPR044872">
    <property type="entry name" value="CcmK/CsoS1_BMC"/>
</dbReference>
<dbReference type="CDD" id="cd07054">
    <property type="entry name" value="BMC_PduT_repeat2"/>
    <property type="match status" value="1"/>
</dbReference>
<dbReference type="AlphaFoldDB" id="A0A124FC89"/>
<dbReference type="PANTHER" id="PTHR33941">
    <property type="entry name" value="PROPANEDIOL UTILIZATION PROTEIN PDUA"/>
    <property type="match status" value="1"/>
</dbReference>
<evidence type="ECO:0000313" key="5">
    <source>
        <dbReference type="EMBL" id="HBT49778.1"/>
    </source>
</evidence>
<dbReference type="CDD" id="cd07053">
    <property type="entry name" value="BMC_PduT_repeat1"/>
    <property type="match status" value="1"/>
</dbReference>
<dbReference type="InterPro" id="IPR037233">
    <property type="entry name" value="CcmK-like_sf"/>
</dbReference>
<accession>A0A124FC89</accession>
<evidence type="ECO:0000313" key="6">
    <source>
        <dbReference type="Proteomes" id="UP000264445"/>
    </source>
</evidence>
<dbReference type="PROSITE" id="PS51930">
    <property type="entry name" value="BMC_2"/>
    <property type="match status" value="2"/>
</dbReference>
<comment type="subcellular location">
    <subcellularLocation>
        <location evidence="1">Bacterial microcompartment</location>
    </subcellularLocation>
</comment>
<reference evidence="5 6" key="1">
    <citation type="journal article" date="2018" name="Nat. Biotechnol.">
        <title>A standardized bacterial taxonomy based on genome phylogeny substantially revises the tree of life.</title>
        <authorList>
            <person name="Parks D.H."/>
            <person name="Chuvochina M."/>
            <person name="Waite D.W."/>
            <person name="Rinke C."/>
            <person name="Skarshewski A."/>
            <person name="Chaumeil P.A."/>
            <person name="Hugenholtz P."/>
        </authorList>
    </citation>
    <scope>NUCLEOTIDE SEQUENCE [LARGE SCALE GENOMIC DNA]</scope>
    <source>
        <strain evidence="5">UBA12544</strain>
    </source>
</reference>
<evidence type="ECO:0000256" key="1">
    <source>
        <dbReference type="ARBA" id="ARBA00024322"/>
    </source>
</evidence>
<gene>
    <name evidence="5" type="ORF">DEA61_08145</name>
</gene>
<dbReference type="Gene3D" id="3.30.70.1710">
    <property type="match status" value="2"/>
</dbReference>
<dbReference type="Pfam" id="PF00936">
    <property type="entry name" value="BMC"/>
    <property type="match status" value="2"/>
</dbReference>
<feature type="domain" description="BMC" evidence="4">
    <location>
        <begin position="97"/>
        <end position="182"/>
    </location>
</feature>
<proteinExistence type="inferred from homology"/>
<name>A0A124FC89_9THEO</name>
<dbReference type="EMBL" id="DOLB01000121">
    <property type="protein sequence ID" value="HBT49778.1"/>
    <property type="molecule type" value="Genomic_DNA"/>
</dbReference>
<dbReference type="PIRSF" id="PIRSF034834">
    <property type="entry name" value="PduT"/>
    <property type="match status" value="1"/>
</dbReference>
<organism evidence="5 6">
    <name type="scientific">Caldanaerobacter subterraneus</name>
    <dbReference type="NCBI Taxonomy" id="911092"/>
    <lineage>
        <taxon>Bacteria</taxon>
        <taxon>Bacillati</taxon>
        <taxon>Bacillota</taxon>
        <taxon>Clostridia</taxon>
        <taxon>Thermoanaerobacterales</taxon>
        <taxon>Thermoanaerobacteraceae</taxon>
        <taxon>Caldanaerobacter</taxon>
    </lineage>
</organism>
<dbReference type="InterPro" id="IPR011238">
    <property type="entry name" value="Micro_shell_prot_PduT"/>
</dbReference>
<comment type="similarity">
    <text evidence="3">Belongs to the bacterial microcompartments protein family.</text>
</comment>
<protein>
    <submittedName>
        <fullName evidence="5">Microcompartment protein</fullName>
    </submittedName>
</protein>
<dbReference type="GO" id="GO:0031469">
    <property type="term" value="C:bacterial microcompartment"/>
    <property type="evidence" value="ECO:0007669"/>
    <property type="project" value="UniProtKB-SubCell"/>
</dbReference>
<feature type="domain" description="BMC" evidence="4">
    <location>
        <begin position="3"/>
        <end position="85"/>
    </location>
</feature>
<dbReference type="SUPFAM" id="SSF143414">
    <property type="entry name" value="CcmK-like"/>
    <property type="match status" value="2"/>
</dbReference>
<dbReference type="Proteomes" id="UP000264445">
    <property type="component" value="Unassembled WGS sequence"/>
</dbReference>
<evidence type="ECO:0000259" key="4">
    <source>
        <dbReference type="PROSITE" id="PS51930"/>
    </source>
</evidence>
<dbReference type="InterPro" id="IPR000249">
    <property type="entry name" value="BMC_dom"/>
</dbReference>
<comment type="caution">
    <text evidence="5">The sequence shown here is derived from an EMBL/GenBank/DDBJ whole genome shotgun (WGS) entry which is preliminary data.</text>
</comment>
<dbReference type="PANTHER" id="PTHR33941:SF11">
    <property type="entry name" value="BACTERIAL MICROCOMPARTMENT SHELL PROTEIN PDUJ"/>
    <property type="match status" value="1"/>
</dbReference>
<evidence type="ECO:0000256" key="3">
    <source>
        <dbReference type="PROSITE-ProRule" id="PRU01278"/>
    </source>
</evidence>
<sequence>MRAIGLLEFKEITRGVYAADVMLKGAPVELLLIDNICPGKLIVLIGGEVSAVKNAISRGKEVFNEGVIEEVVLTNPHPSLSTVFLQKRQPKKLNYNSIGIIETLSVSSAIKAADKAVKGANAEIIDIKIARFLGGKAIVVLGGEISAVKVAIDSGISAVQKGKLVSSIVVPNINKRVLEMWV</sequence>
<keyword evidence="2" id="KW-1283">Bacterial microcompartment</keyword>
<dbReference type="InterPro" id="IPR050575">
    <property type="entry name" value="BMC_shell"/>
</dbReference>
<evidence type="ECO:0000256" key="2">
    <source>
        <dbReference type="ARBA" id="ARBA00024446"/>
    </source>
</evidence>
<dbReference type="SMART" id="SM00877">
    <property type="entry name" value="BMC"/>
    <property type="match status" value="2"/>
</dbReference>